<dbReference type="PANTHER" id="PTHR42912:SF93">
    <property type="entry name" value="N6-ADENOSINE-METHYLTRANSFERASE TMT1A"/>
    <property type="match status" value="1"/>
</dbReference>
<sequence>MQTAAVRPSTSVRIEAGSPVDSAKAPVVSIPPYLEKHYWWAYIHPNAIRFFDHQPIINFILWGNYAKLRNAALAEMGDELPGNTLQVACAYGDLTPHLCDRVSAGGGRLDVIDIVPAQLRNVRRKLKADAPVRLLNMDSADLNFPDASFDRAIVYLLFHEQPVEHREKTLAEIFRVVKPGGKVVIVDYAQPKWWHPWRYWFKPVLAVLEPFALDLWNNALQTWMPAPWSKTQWPRQSYFGGLYQKVVITR</sequence>
<dbReference type="Proteomes" id="UP000249130">
    <property type="component" value="Unassembled WGS sequence"/>
</dbReference>
<dbReference type="InterPro" id="IPR041698">
    <property type="entry name" value="Methyltransf_25"/>
</dbReference>
<proteinExistence type="predicted"/>
<dbReference type="SUPFAM" id="SSF53335">
    <property type="entry name" value="S-adenosyl-L-methionine-dependent methyltransferases"/>
    <property type="match status" value="1"/>
</dbReference>
<dbReference type="PANTHER" id="PTHR42912">
    <property type="entry name" value="METHYLTRANSFERASE"/>
    <property type="match status" value="1"/>
</dbReference>
<dbReference type="Gene3D" id="3.40.50.150">
    <property type="entry name" value="Vaccinia Virus protein VP39"/>
    <property type="match status" value="1"/>
</dbReference>
<protein>
    <submittedName>
        <fullName evidence="2">Methyltransferase</fullName>
    </submittedName>
</protein>
<organism evidence="2 3">
    <name type="scientific">Rhodoplanes roseus</name>
    <dbReference type="NCBI Taxonomy" id="29409"/>
    <lineage>
        <taxon>Bacteria</taxon>
        <taxon>Pseudomonadati</taxon>
        <taxon>Pseudomonadota</taxon>
        <taxon>Alphaproteobacteria</taxon>
        <taxon>Hyphomicrobiales</taxon>
        <taxon>Nitrobacteraceae</taxon>
        <taxon>Rhodoplanes</taxon>
    </lineage>
</organism>
<feature type="domain" description="Methyltransferase" evidence="1">
    <location>
        <begin position="85"/>
        <end position="181"/>
    </location>
</feature>
<keyword evidence="2" id="KW-0489">Methyltransferase</keyword>
<comment type="caution">
    <text evidence="2">The sequence shown here is derived from an EMBL/GenBank/DDBJ whole genome shotgun (WGS) entry which is preliminary data.</text>
</comment>
<reference evidence="2 3" key="1">
    <citation type="submission" date="2017-07" db="EMBL/GenBank/DDBJ databases">
        <title>Draft Genome Sequences of Select Purple Nonsulfur Bacteria.</title>
        <authorList>
            <person name="Lasarre B."/>
            <person name="Mckinlay J.B."/>
        </authorList>
    </citation>
    <scope>NUCLEOTIDE SEQUENCE [LARGE SCALE GENOMIC DNA]</scope>
    <source>
        <strain evidence="2 3">DSM 5909</strain>
    </source>
</reference>
<gene>
    <name evidence="2" type="ORF">CH341_10310</name>
</gene>
<dbReference type="CDD" id="cd02440">
    <property type="entry name" value="AdoMet_MTases"/>
    <property type="match status" value="1"/>
</dbReference>
<accession>A0A327L1S4</accession>
<dbReference type="EMBL" id="NPEX01000054">
    <property type="protein sequence ID" value="RAI44194.1"/>
    <property type="molecule type" value="Genomic_DNA"/>
</dbReference>
<evidence type="ECO:0000313" key="3">
    <source>
        <dbReference type="Proteomes" id="UP000249130"/>
    </source>
</evidence>
<evidence type="ECO:0000259" key="1">
    <source>
        <dbReference type="Pfam" id="PF13649"/>
    </source>
</evidence>
<dbReference type="RefSeq" id="WP_111418960.1">
    <property type="nucleotide sequence ID" value="NZ_NPEX01000054.1"/>
</dbReference>
<dbReference type="NCBIfam" id="NF038261">
    <property type="entry name" value="rhodoquin_RquA"/>
    <property type="match status" value="1"/>
</dbReference>
<dbReference type="InterPro" id="IPR029063">
    <property type="entry name" value="SAM-dependent_MTases_sf"/>
</dbReference>
<dbReference type="OrthoDB" id="9765084at2"/>
<evidence type="ECO:0000313" key="2">
    <source>
        <dbReference type="EMBL" id="RAI44194.1"/>
    </source>
</evidence>
<dbReference type="Pfam" id="PF13649">
    <property type="entry name" value="Methyltransf_25"/>
    <property type="match status" value="1"/>
</dbReference>
<name>A0A327L1S4_9BRAD</name>
<dbReference type="GO" id="GO:0008168">
    <property type="term" value="F:methyltransferase activity"/>
    <property type="evidence" value="ECO:0007669"/>
    <property type="project" value="UniProtKB-KW"/>
</dbReference>
<dbReference type="GO" id="GO:0032259">
    <property type="term" value="P:methylation"/>
    <property type="evidence" value="ECO:0007669"/>
    <property type="project" value="UniProtKB-KW"/>
</dbReference>
<dbReference type="AlphaFoldDB" id="A0A327L1S4"/>
<keyword evidence="2" id="KW-0808">Transferase</keyword>
<keyword evidence="3" id="KW-1185">Reference proteome</keyword>
<dbReference type="InterPro" id="IPR050508">
    <property type="entry name" value="Methyltransf_Superfamily"/>
</dbReference>